<sequence>MLERDSDGRFGVPATESPRRGSIFRVPVTNATLSLLPTTTAEVEPSPTRQEFANSRFRVPPSEASRSAPWIFSNFDMSPSCDRCDAIKAAAAAFSNHQDAPRKFKFDFSRSAEQRDASECVRLPFHLFSILILCFQDSATTG</sequence>
<proteinExistence type="predicted"/>
<dbReference type="Proteomes" id="UP001362999">
    <property type="component" value="Unassembled WGS sequence"/>
</dbReference>
<evidence type="ECO:0000256" key="1">
    <source>
        <dbReference type="SAM" id="MobiDB-lite"/>
    </source>
</evidence>
<gene>
    <name evidence="2" type="ORF">R3P38DRAFT_3167000</name>
</gene>
<protein>
    <submittedName>
        <fullName evidence="2">Uncharacterized protein</fullName>
    </submittedName>
</protein>
<feature type="region of interest" description="Disordered" evidence="1">
    <location>
        <begin position="1"/>
        <end position="23"/>
    </location>
</feature>
<dbReference type="AlphaFoldDB" id="A0AAW0EAQ4"/>
<accession>A0AAW0EAQ4</accession>
<name>A0AAW0EAQ4_9AGAR</name>
<keyword evidence="3" id="KW-1185">Reference proteome</keyword>
<organism evidence="2 3">
    <name type="scientific">Favolaschia claudopus</name>
    <dbReference type="NCBI Taxonomy" id="2862362"/>
    <lineage>
        <taxon>Eukaryota</taxon>
        <taxon>Fungi</taxon>
        <taxon>Dikarya</taxon>
        <taxon>Basidiomycota</taxon>
        <taxon>Agaricomycotina</taxon>
        <taxon>Agaricomycetes</taxon>
        <taxon>Agaricomycetidae</taxon>
        <taxon>Agaricales</taxon>
        <taxon>Marasmiineae</taxon>
        <taxon>Mycenaceae</taxon>
        <taxon>Favolaschia</taxon>
    </lineage>
</organism>
<dbReference type="EMBL" id="JAWWNJ010000002">
    <property type="protein sequence ID" value="KAK7062011.1"/>
    <property type="molecule type" value="Genomic_DNA"/>
</dbReference>
<evidence type="ECO:0000313" key="3">
    <source>
        <dbReference type="Proteomes" id="UP001362999"/>
    </source>
</evidence>
<feature type="compositionally biased region" description="Polar residues" evidence="1">
    <location>
        <begin position="37"/>
        <end position="53"/>
    </location>
</feature>
<evidence type="ECO:0000313" key="2">
    <source>
        <dbReference type="EMBL" id="KAK7062011.1"/>
    </source>
</evidence>
<reference evidence="2 3" key="1">
    <citation type="journal article" date="2024" name="J Genomics">
        <title>Draft genome sequencing and assembly of Favolaschia claudopus CIRM-BRFM 2984 isolated from oak limbs.</title>
        <authorList>
            <person name="Navarro D."/>
            <person name="Drula E."/>
            <person name="Chaduli D."/>
            <person name="Cazenave R."/>
            <person name="Ahrendt S."/>
            <person name="Wang J."/>
            <person name="Lipzen A."/>
            <person name="Daum C."/>
            <person name="Barry K."/>
            <person name="Grigoriev I.V."/>
            <person name="Favel A."/>
            <person name="Rosso M.N."/>
            <person name="Martin F."/>
        </authorList>
    </citation>
    <scope>NUCLEOTIDE SEQUENCE [LARGE SCALE GENOMIC DNA]</scope>
    <source>
        <strain evidence="2 3">CIRM-BRFM 2984</strain>
    </source>
</reference>
<comment type="caution">
    <text evidence="2">The sequence shown here is derived from an EMBL/GenBank/DDBJ whole genome shotgun (WGS) entry which is preliminary data.</text>
</comment>
<feature type="region of interest" description="Disordered" evidence="1">
    <location>
        <begin position="37"/>
        <end position="62"/>
    </location>
</feature>